<dbReference type="SUPFAM" id="SSF103107">
    <property type="entry name" value="Hypothetical protein c14orf129, hspc210"/>
    <property type="match status" value="1"/>
</dbReference>
<dbReference type="Proteomes" id="UP000235965">
    <property type="component" value="Unassembled WGS sequence"/>
</dbReference>
<dbReference type="Pfam" id="PF05303">
    <property type="entry name" value="GSKIP_dom"/>
    <property type="match status" value="1"/>
</dbReference>
<protein>
    <recommendedName>
        <fullName evidence="2">GSKIP domain-containing protein</fullName>
    </recommendedName>
</protein>
<dbReference type="Gene3D" id="3.30.2280.10">
    <property type="entry name" value="Hypothetical protein (hspc210)"/>
    <property type="match status" value="1"/>
</dbReference>
<dbReference type="InParanoid" id="A0A2J7R202"/>
<dbReference type="FunCoup" id="A0A2J7R202">
    <property type="interactions" value="368"/>
</dbReference>
<evidence type="ECO:0000313" key="4">
    <source>
        <dbReference type="Proteomes" id="UP000235965"/>
    </source>
</evidence>
<dbReference type="InterPro" id="IPR037395">
    <property type="entry name" value="GSKIP"/>
</dbReference>
<name>A0A2J7R202_9NEOP</name>
<reference evidence="3 4" key="1">
    <citation type="submission" date="2017-12" db="EMBL/GenBank/DDBJ databases">
        <title>Hemimetabolous genomes reveal molecular basis of termite eusociality.</title>
        <authorList>
            <person name="Harrison M.C."/>
            <person name="Jongepier E."/>
            <person name="Robertson H.M."/>
            <person name="Arning N."/>
            <person name="Bitard-Feildel T."/>
            <person name="Chao H."/>
            <person name="Childers C.P."/>
            <person name="Dinh H."/>
            <person name="Doddapaneni H."/>
            <person name="Dugan S."/>
            <person name="Gowin J."/>
            <person name="Greiner C."/>
            <person name="Han Y."/>
            <person name="Hu H."/>
            <person name="Hughes D.S.T."/>
            <person name="Huylmans A.-K."/>
            <person name="Kemena C."/>
            <person name="Kremer L.P.M."/>
            <person name="Lee S.L."/>
            <person name="Lopez-Ezquerra A."/>
            <person name="Mallet L."/>
            <person name="Monroy-Kuhn J.M."/>
            <person name="Moser A."/>
            <person name="Murali S.C."/>
            <person name="Muzny D.M."/>
            <person name="Otani S."/>
            <person name="Piulachs M.-D."/>
            <person name="Poelchau M."/>
            <person name="Qu J."/>
            <person name="Schaub F."/>
            <person name="Wada-Katsumata A."/>
            <person name="Worley K.C."/>
            <person name="Xie Q."/>
            <person name="Ylla G."/>
            <person name="Poulsen M."/>
            <person name="Gibbs R.A."/>
            <person name="Schal C."/>
            <person name="Richards S."/>
            <person name="Belles X."/>
            <person name="Korb J."/>
            <person name="Bornberg-Bauer E."/>
        </authorList>
    </citation>
    <scope>NUCLEOTIDE SEQUENCE [LARGE SCALE GENOMIC DNA]</scope>
    <source>
        <tissue evidence="3">Whole body</tissue>
    </source>
</reference>
<comment type="caution">
    <text evidence="3">The sequence shown here is derived from an EMBL/GenBank/DDBJ whole genome shotgun (WGS) entry which is preliminary data.</text>
</comment>
<dbReference type="EMBL" id="NEVH01008202">
    <property type="protein sequence ID" value="PNF34867.1"/>
    <property type="molecule type" value="Genomic_DNA"/>
</dbReference>
<proteinExistence type="inferred from homology"/>
<dbReference type="GO" id="GO:0060828">
    <property type="term" value="P:regulation of canonical Wnt signaling pathway"/>
    <property type="evidence" value="ECO:0007669"/>
    <property type="project" value="InterPro"/>
</dbReference>
<dbReference type="PANTHER" id="PTHR12490:SF4">
    <property type="entry name" value="GSK3B-INTERACTING PROTEIN"/>
    <property type="match status" value="1"/>
</dbReference>
<dbReference type="GO" id="GO:0019207">
    <property type="term" value="F:kinase regulator activity"/>
    <property type="evidence" value="ECO:0007669"/>
    <property type="project" value="TreeGrafter"/>
</dbReference>
<dbReference type="AlphaFoldDB" id="A0A2J7R202"/>
<gene>
    <name evidence="3" type="ORF">B7P43_G03725</name>
</gene>
<feature type="domain" description="GSKIP" evidence="2">
    <location>
        <begin position="16"/>
        <end position="113"/>
    </location>
</feature>
<comment type="similarity">
    <text evidence="1">Belongs to the GSKIP family.</text>
</comment>
<dbReference type="InterPro" id="IPR007967">
    <property type="entry name" value="GSKIP_dom"/>
</dbReference>
<organism evidence="3 4">
    <name type="scientific">Cryptotermes secundus</name>
    <dbReference type="NCBI Taxonomy" id="105785"/>
    <lineage>
        <taxon>Eukaryota</taxon>
        <taxon>Metazoa</taxon>
        <taxon>Ecdysozoa</taxon>
        <taxon>Arthropoda</taxon>
        <taxon>Hexapoda</taxon>
        <taxon>Insecta</taxon>
        <taxon>Pterygota</taxon>
        <taxon>Neoptera</taxon>
        <taxon>Polyneoptera</taxon>
        <taxon>Dictyoptera</taxon>
        <taxon>Blattodea</taxon>
        <taxon>Blattoidea</taxon>
        <taxon>Termitoidae</taxon>
        <taxon>Kalotermitidae</taxon>
        <taxon>Cryptotermitinae</taxon>
        <taxon>Cryptotermes</taxon>
    </lineage>
</organism>
<dbReference type="GO" id="GO:0051018">
    <property type="term" value="F:protein kinase A binding"/>
    <property type="evidence" value="ECO:0007669"/>
    <property type="project" value="TreeGrafter"/>
</dbReference>
<evidence type="ECO:0000259" key="2">
    <source>
        <dbReference type="Pfam" id="PF05303"/>
    </source>
</evidence>
<keyword evidence="4" id="KW-1185">Reference proteome</keyword>
<dbReference type="InterPro" id="IPR023231">
    <property type="entry name" value="GSKIP_dom_sf"/>
</dbReference>
<evidence type="ECO:0000256" key="1">
    <source>
        <dbReference type="ARBA" id="ARBA00009571"/>
    </source>
</evidence>
<evidence type="ECO:0000313" key="3">
    <source>
        <dbReference type="EMBL" id="PNF34867.1"/>
    </source>
</evidence>
<dbReference type="PANTHER" id="PTHR12490">
    <property type="entry name" value="GSK3B-INTERACTING PROTEIN"/>
    <property type="match status" value="1"/>
</dbReference>
<sequence length="119" mass="13669">MAEHHEEILLNEEQWKTEAAAVIQDVQEHVQNIGISDNLRSTNQCIYLNITTVEGVQYCVELSASGFRIVGHAYDNKMEFSNRYFETPYALLNHISSSYKLSFGNSLLKKLEDMKPQDK</sequence>
<accession>A0A2J7R202</accession>
<dbReference type="GO" id="GO:0005737">
    <property type="term" value="C:cytoplasm"/>
    <property type="evidence" value="ECO:0007669"/>
    <property type="project" value="TreeGrafter"/>
</dbReference>